<organism evidence="2 3">
    <name type="scientific">Elaeophora elaphi</name>
    <dbReference type="NCBI Taxonomy" id="1147741"/>
    <lineage>
        <taxon>Eukaryota</taxon>
        <taxon>Metazoa</taxon>
        <taxon>Ecdysozoa</taxon>
        <taxon>Nematoda</taxon>
        <taxon>Chromadorea</taxon>
        <taxon>Rhabditida</taxon>
        <taxon>Spirurina</taxon>
        <taxon>Spiruromorpha</taxon>
        <taxon>Filarioidea</taxon>
        <taxon>Onchocercidae</taxon>
        <taxon>Elaeophora</taxon>
    </lineage>
</organism>
<accession>A0A0R3RUQ7</accession>
<protein>
    <submittedName>
        <fullName evidence="3">CW-type domain-containing protein</fullName>
    </submittedName>
</protein>
<dbReference type="Gene3D" id="2.20.100.10">
    <property type="entry name" value="Thrombospondin type-1 (TSP1) repeat"/>
    <property type="match status" value="1"/>
</dbReference>
<dbReference type="PROSITE" id="PS50092">
    <property type="entry name" value="TSP1"/>
    <property type="match status" value="1"/>
</dbReference>
<dbReference type="STRING" id="1147741.A0A0R3RUQ7"/>
<sequence>MRPISADWSEWSECSDKCGGCGTQNRTVILLNDTRIVHVRYCNTEPCVDEEEPCCEPFKFINGKCLILKQIQNDGLESNDSEEQRNKTILVWDSIKEDDTQFKFNDSQGKRKEAILAWDSIKGDDKQLTYLEEPKNKAILAWDSIKGDDKQLDDSEEQRNGTILSRSIKGDEKQLNDLLRHREKAKLIWEKIKKLEFPGKIKFGSVNSAEIDTVPNMTNTISISLNDARDADDDTYTSETNNKTNTAEILNLNIQNTAAPSVSKKKKSGNRKDYNRKNYKHRQRRYRQHFPRMASKPENVTKFGKPQQMFDIIYEYIDYYYYY</sequence>
<dbReference type="InterPro" id="IPR000884">
    <property type="entry name" value="TSP1_rpt"/>
</dbReference>
<dbReference type="SUPFAM" id="SSF82895">
    <property type="entry name" value="TSP-1 type 1 repeat"/>
    <property type="match status" value="1"/>
</dbReference>
<dbReference type="AlphaFoldDB" id="A0A0R3RUQ7"/>
<reference evidence="3" key="1">
    <citation type="submission" date="2017-02" db="UniProtKB">
        <authorList>
            <consortium name="WormBaseParasite"/>
        </authorList>
    </citation>
    <scope>IDENTIFICATION</scope>
</reference>
<evidence type="ECO:0000256" key="1">
    <source>
        <dbReference type="SAM" id="MobiDB-lite"/>
    </source>
</evidence>
<evidence type="ECO:0000313" key="3">
    <source>
        <dbReference type="WBParaSite" id="EEL_0000577501-mRNA-1"/>
    </source>
</evidence>
<dbReference type="Proteomes" id="UP000050640">
    <property type="component" value="Unplaced"/>
</dbReference>
<name>A0A0R3RUQ7_9BILA</name>
<feature type="region of interest" description="Disordered" evidence="1">
    <location>
        <begin position="258"/>
        <end position="284"/>
    </location>
</feature>
<dbReference type="SMART" id="SM00209">
    <property type="entry name" value="TSP1"/>
    <property type="match status" value="1"/>
</dbReference>
<keyword evidence="2" id="KW-1185">Reference proteome</keyword>
<dbReference type="WBParaSite" id="EEL_0000577501-mRNA-1">
    <property type="protein sequence ID" value="EEL_0000577501-mRNA-1"/>
    <property type="gene ID" value="EEL_0000577501"/>
</dbReference>
<proteinExistence type="predicted"/>
<dbReference type="InterPro" id="IPR036383">
    <property type="entry name" value="TSP1_rpt_sf"/>
</dbReference>
<evidence type="ECO:0000313" key="2">
    <source>
        <dbReference type="Proteomes" id="UP000050640"/>
    </source>
</evidence>